<dbReference type="AlphaFoldDB" id="A0A8H7YTY1"/>
<dbReference type="Proteomes" id="UP000670092">
    <property type="component" value="Unassembled WGS sequence"/>
</dbReference>
<protein>
    <submittedName>
        <fullName evidence="1">Uncharacterized protein</fullName>
    </submittedName>
</protein>
<evidence type="ECO:0000313" key="1">
    <source>
        <dbReference type="EMBL" id="KAG5296082.1"/>
    </source>
</evidence>
<organism evidence="1 2">
    <name type="scientific">Ajellomyces capsulatus</name>
    <name type="common">Darling's disease fungus</name>
    <name type="synonym">Histoplasma capsulatum</name>
    <dbReference type="NCBI Taxonomy" id="5037"/>
    <lineage>
        <taxon>Eukaryota</taxon>
        <taxon>Fungi</taxon>
        <taxon>Dikarya</taxon>
        <taxon>Ascomycota</taxon>
        <taxon>Pezizomycotina</taxon>
        <taxon>Eurotiomycetes</taxon>
        <taxon>Eurotiomycetidae</taxon>
        <taxon>Onygenales</taxon>
        <taxon>Ajellomycetaceae</taxon>
        <taxon>Histoplasma</taxon>
    </lineage>
</organism>
<evidence type="ECO:0000313" key="2">
    <source>
        <dbReference type="Proteomes" id="UP000670092"/>
    </source>
</evidence>
<accession>A0A8H7YTY1</accession>
<dbReference type="EMBL" id="JAEVHI010000003">
    <property type="protein sequence ID" value="KAG5296082.1"/>
    <property type="molecule type" value="Genomic_DNA"/>
</dbReference>
<sequence>MPTLITSNRCLQKIGCSHQEAKAAMVSTRLQQKKNVTDTPVPNVPTKIARKALLRLSLFCPACSSLDP</sequence>
<name>A0A8H7YTY1_AJECA</name>
<reference evidence="1 2" key="1">
    <citation type="submission" date="2021-01" db="EMBL/GenBank/DDBJ databases">
        <title>Chromosome-level genome assembly of a human fungal pathogen reveals clustering of transcriptionally co-regulated genes.</title>
        <authorList>
            <person name="Voorhies M."/>
            <person name="Cohen S."/>
            <person name="Shea T.P."/>
            <person name="Petrus S."/>
            <person name="Munoz J.F."/>
            <person name="Poplawski S."/>
            <person name="Goldman W.E."/>
            <person name="Michael T."/>
            <person name="Cuomo C.A."/>
            <person name="Sil A."/>
            <person name="Beyhan S."/>
        </authorList>
    </citation>
    <scope>NUCLEOTIDE SEQUENCE [LARGE SCALE GENOMIC DNA]</scope>
    <source>
        <strain evidence="1 2">G184AR</strain>
    </source>
</reference>
<gene>
    <name evidence="1" type="ORF">I7I52_06608</name>
</gene>
<comment type="caution">
    <text evidence="1">The sequence shown here is derived from an EMBL/GenBank/DDBJ whole genome shotgun (WGS) entry which is preliminary data.</text>
</comment>
<dbReference type="VEuPathDB" id="FungiDB:I7I52_06608"/>
<proteinExistence type="predicted"/>